<proteinExistence type="predicted"/>
<comment type="caution">
    <text evidence="2">The sequence shown here is derived from an EMBL/GenBank/DDBJ whole genome shotgun (WGS) entry which is preliminary data.</text>
</comment>
<reference evidence="2 3" key="1">
    <citation type="submission" date="2024-03" db="EMBL/GenBank/DDBJ databases">
        <title>Two novel species of the genus Flavobacterium exhibiting potentially degradation of complex polysaccharides.</title>
        <authorList>
            <person name="Lian X."/>
        </authorList>
    </citation>
    <scope>NUCLEOTIDE SEQUENCE [LARGE SCALE GENOMIC DNA]</scope>
    <source>
        <strain evidence="2 3">N6</strain>
    </source>
</reference>
<gene>
    <name evidence="2" type="ORF">WFZ86_03345</name>
</gene>
<dbReference type="Pfam" id="PF08867">
    <property type="entry name" value="FRG"/>
    <property type="match status" value="1"/>
</dbReference>
<dbReference type="EMBL" id="JBCGDP010000002">
    <property type="protein sequence ID" value="MEM0575522.1"/>
    <property type="molecule type" value="Genomic_DNA"/>
</dbReference>
<protein>
    <submittedName>
        <fullName evidence="2">FRG domain-containing protein</fullName>
    </submittedName>
</protein>
<name>A0ABU9NP64_9FLAO</name>
<dbReference type="RefSeq" id="WP_342690611.1">
    <property type="nucleotide sequence ID" value="NZ_JBCGDP010000002.1"/>
</dbReference>
<accession>A0ABU9NP64</accession>
<organism evidence="2 3">
    <name type="scientific">Flavobacterium polysaccharolyticum</name>
    <dbReference type="NCBI Taxonomy" id="3133148"/>
    <lineage>
        <taxon>Bacteria</taxon>
        <taxon>Pseudomonadati</taxon>
        <taxon>Bacteroidota</taxon>
        <taxon>Flavobacteriia</taxon>
        <taxon>Flavobacteriales</taxon>
        <taxon>Flavobacteriaceae</taxon>
        <taxon>Flavobacterium</taxon>
    </lineage>
</organism>
<dbReference type="InterPro" id="IPR014966">
    <property type="entry name" value="FRG-dom"/>
</dbReference>
<feature type="domain" description="FRG" evidence="1">
    <location>
        <begin position="24"/>
        <end position="130"/>
    </location>
</feature>
<dbReference type="SMART" id="SM00901">
    <property type="entry name" value="FRG"/>
    <property type="match status" value="1"/>
</dbReference>
<evidence type="ECO:0000259" key="1">
    <source>
        <dbReference type="SMART" id="SM00901"/>
    </source>
</evidence>
<dbReference type="Proteomes" id="UP001468798">
    <property type="component" value="Unassembled WGS sequence"/>
</dbReference>
<evidence type="ECO:0000313" key="3">
    <source>
        <dbReference type="Proteomes" id="UP001468798"/>
    </source>
</evidence>
<evidence type="ECO:0000313" key="2">
    <source>
        <dbReference type="EMBL" id="MEM0575522.1"/>
    </source>
</evidence>
<keyword evidence="3" id="KW-1185">Reference proteome</keyword>
<sequence length="274" mass="31835">MRITSWNEIIEIIEKSIPNFPDITTNYIQFRGQANNEWKLEPSLTRLVKGSELSESKIIYYEQQAQREFISQFHINDSKLSYNESINSTAIYIDMQHFSCPTRLLDWSESAYIALYFAVNEHLDKDGALFMWDGRFYEKKMNELYGDFLNIGGGQIISHKDYDIVSIIFAMKKNERLVKQQGAFSISNNPLKSHCEMISEINKDDPLKTGLYKIEIPKELKLEFLARLRNMNISAASLFPGLDGLGRSIKETLQLRKWSEDKQHLARNSKSTKQ</sequence>